<gene>
    <name evidence="1" type="ORF">SAMN05216233_109145</name>
</gene>
<keyword evidence="2" id="KW-1185">Reference proteome</keyword>
<dbReference type="AlphaFoldDB" id="A0A1G5G1F5"/>
<reference evidence="1 2" key="1">
    <citation type="submission" date="2016-10" db="EMBL/GenBank/DDBJ databases">
        <authorList>
            <person name="de Groot N.N."/>
        </authorList>
    </citation>
    <scope>NUCLEOTIDE SEQUENCE [LARGE SCALE GENOMIC DNA]</scope>
    <source>
        <strain evidence="1 2">AA1</strain>
    </source>
</reference>
<accession>A0A1G5G1F5</accession>
<dbReference type="RefSeq" id="WP_139163979.1">
    <property type="nucleotide sequence ID" value="NZ_FMUX01000009.1"/>
</dbReference>
<sequence length="73" mass="8424">MDSTNEEPRTVSRMVFERMHSDLSSSLACIDYLASLLSSDKPPEDVDIIVSIMKELMMYAQDRMDVYRTHAIH</sequence>
<organism evidence="1 2">
    <name type="scientific">Desulfoluna spongiiphila</name>
    <dbReference type="NCBI Taxonomy" id="419481"/>
    <lineage>
        <taxon>Bacteria</taxon>
        <taxon>Pseudomonadati</taxon>
        <taxon>Thermodesulfobacteriota</taxon>
        <taxon>Desulfobacteria</taxon>
        <taxon>Desulfobacterales</taxon>
        <taxon>Desulfolunaceae</taxon>
        <taxon>Desulfoluna</taxon>
    </lineage>
</organism>
<dbReference type="EMBL" id="FMUX01000009">
    <property type="protein sequence ID" value="SCY45366.1"/>
    <property type="molecule type" value="Genomic_DNA"/>
</dbReference>
<protein>
    <submittedName>
        <fullName evidence="1">Uncharacterized protein</fullName>
    </submittedName>
</protein>
<evidence type="ECO:0000313" key="2">
    <source>
        <dbReference type="Proteomes" id="UP000198870"/>
    </source>
</evidence>
<dbReference type="Proteomes" id="UP000198870">
    <property type="component" value="Unassembled WGS sequence"/>
</dbReference>
<proteinExistence type="predicted"/>
<dbReference type="STRING" id="419481.SAMN05216233_109145"/>
<name>A0A1G5G1F5_9BACT</name>
<evidence type="ECO:0000313" key="1">
    <source>
        <dbReference type="EMBL" id="SCY45366.1"/>
    </source>
</evidence>